<comment type="caution">
    <text evidence="1">The sequence shown here is derived from an EMBL/GenBank/DDBJ whole genome shotgun (WGS) entry which is preliminary data.</text>
</comment>
<organism evidence="1 2">
    <name type="scientific">Nocardioides nanhaiensis</name>
    <dbReference type="NCBI Taxonomy" id="1476871"/>
    <lineage>
        <taxon>Bacteria</taxon>
        <taxon>Bacillati</taxon>
        <taxon>Actinomycetota</taxon>
        <taxon>Actinomycetes</taxon>
        <taxon>Propionibacteriales</taxon>
        <taxon>Nocardioidaceae</taxon>
        <taxon>Nocardioides</taxon>
    </lineage>
</organism>
<dbReference type="EMBL" id="BAABIM010000005">
    <property type="protein sequence ID" value="GAA4698077.1"/>
    <property type="molecule type" value="Genomic_DNA"/>
</dbReference>
<protein>
    <submittedName>
        <fullName evidence="1">Uncharacterized protein</fullName>
    </submittedName>
</protein>
<dbReference type="RefSeq" id="WP_345271739.1">
    <property type="nucleotide sequence ID" value="NZ_BAABIM010000005.1"/>
</dbReference>
<evidence type="ECO:0000313" key="2">
    <source>
        <dbReference type="Proteomes" id="UP001500621"/>
    </source>
</evidence>
<proteinExistence type="predicted"/>
<name>A0ABP8WZA9_9ACTN</name>
<dbReference type="Proteomes" id="UP001500621">
    <property type="component" value="Unassembled WGS sequence"/>
</dbReference>
<reference evidence="2" key="1">
    <citation type="journal article" date="2019" name="Int. J. Syst. Evol. Microbiol.">
        <title>The Global Catalogue of Microorganisms (GCM) 10K type strain sequencing project: providing services to taxonomists for standard genome sequencing and annotation.</title>
        <authorList>
            <consortium name="The Broad Institute Genomics Platform"/>
            <consortium name="The Broad Institute Genome Sequencing Center for Infectious Disease"/>
            <person name="Wu L."/>
            <person name="Ma J."/>
        </authorList>
    </citation>
    <scope>NUCLEOTIDE SEQUENCE [LARGE SCALE GENOMIC DNA]</scope>
    <source>
        <strain evidence="2">JCM 18127</strain>
    </source>
</reference>
<sequence>MIDVLAALVLVVLPVVTTAEGWDDVEWSVLGFLLAKTAAVTALSYAMRVWLDRSGLPTPLPPEDTEPTVPAPDVVAQVSPAGGLVAGQGAAAIPTGAPVDVTAMT</sequence>
<gene>
    <name evidence="1" type="ORF">GCM10023226_40720</name>
</gene>
<evidence type="ECO:0000313" key="1">
    <source>
        <dbReference type="EMBL" id="GAA4698077.1"/>
    </source>
</evidence>
<accession>A0ABP8WZA9</accession>
<keyword evidence="2" id="KW-1185">Reference proteome</keyword>